<dbReference type="SUPFAM" id="SSF48403">
    <property type="entry name" value="Ankyrin repeat"/>
    <property type="match status" value="2"/>
</dbReference>
<evidence type="ECO:0000256" key="4">
    <source>
        <dbReference type="ARBA" id="ARBA00022833"/>
    </source>
</evidence>
<dbReference type="Proteomes" id="UP000018467">
    <property type="component" value="Unassembled WGS sequence"/>
</dbReference>
<dbReference type="GeneTree" id="ENSGT00460000041630"/>
<dbReference type="Pfam" id="PF02493">
    <property type="entry name" value="MORN"/>
    <property type="match status" value="5"/>
</dbReference>
<dbReference type="InterPro" id="IPR003409">
    <property type="entry name" value="MORN"/>
</dbReference>
<dbReference type="eggNOG" id="ENOG502QQJP">
    <property type="taxonomic scope" value="Eukaryota"/>
</dbReference>
<protein>
    <submittedName>
        <fullName evidence="9">Ankyrin repeat and MYND domain containing 1</fullName>
    </submittedName>
</protein>
<dbReference type="PROSITE" id="PS50297">
    <property type="entry name" value="ANK_REP_REGION"/>
    <property type="match status" value="2"/>
</dbReference>
<keyword evidence="4" id="KW-0862">Zinc</keyword>
<dbReference type="FunFam" id="2.20.110.10:FF:000002">
    <property type="entry name" value="Phosphatidylinositol 4-phosphate 5-kinase 8"/>
    <property type="match status" value="1"/>
</dbReference>
<dbReference type="InterPro" id="IPR053064">
    <property type="entry name" value="Ankyrin-MYND_domain-protein"/>
</dbReference>
<feature type="region of interest" description="Disordered" evidence="7">
    <location>
        <begin position="389"/>
        <end position="416"/>
    </location>
</feature>
<evidence type="ECO:0000256" key="5">
    <source>
        <dbReference type="PROSITE-ProRule" id="PRU00023"/>
    </source>
</evidence>
<dbReference type="PANTHER" id="PTHR15897">
    <property type="entry name" value="ANKYRIN REPEAT AND MYND DOMAIN PROTEIN 1"/>
    <property type="match status" value="1"/>
</dbReference>
<evidence type="ECO:0000256" key="2">
    <source>
        <dbReference type="ARBA" id="ARBA00022737"/>
    </source>
</evidence>
<dbReference type="Gene3D" id="6.10.140.2220">
    <property type="match status" value="1"/>
</dbReference>
<sequence length="1079" mass="119225">MSRLKFTLSSFLRKRNGEGVQQWPDGSRYEGQFVEDLKHGHGVYTWPNGQSYEGSFYKDFRHGSGTYIWPDGSRFTGKFYLNRKEGYGVHVFRDGTTFQGLFHADKRFGPGVITYVDGRQDVGVWYRKWLFRLCTRIEGAFTLQDVPGYTSRPSKHKHLTQNETEISTKLIDTSLLDDPSSLEDDEFILPPDIFYYCTDSDHLPITHSLRKELDLLFFGSSDFVTPTFPEDMPLQLRIKAHINVHRFEAKGLSWEVAAVLAMNREPFGPKGPLELSSERFIREASLGVPSAIRHLLKDGNIHPDVSDAGGFTALIAATVNCHDEVIHLLLDSGADVDKLNEEGMSALAVCAVLYYPFQSLIETEAERTPDSSHTPGGDTPKIITSSTLTSTSLEEHEGQGDTGSQTGPLKPDSLPEHFSCAVESKASEPSEDSACPNKAEMALQDTESQAVEAAELLEEAQLNTVSSSLQVLDGNTPVDALTRQEGEPEEQDGFSKQQNLEPKIEAAVFGISVEDAVFDSACSVASLHINVTEGIKQQMAEVLCQAGHVKPAETLETVRVMALMKTERQSRWSTLNLLLNRGSDPNISSVPMPVIFLSIKAGDVEGVRRLLECGARTDLPLTAELKGLYPLHMAAGLPGPEGPKITQMLLHGLADPDAKAQDASEVFHLDRRCRFGAQVGYETSPITGSRPPACIYTSSSDVPEEGGRTPLHVACQRDSDFSNARDVVSTLLSHKASTNHLWSGHSPLSLAIASGNDLAVDELLAAGADPNLPLSRLVGSALCAAANFSYDCGSKPHNRLKLIEKLIKAGANILMPVVVGEGQKCTVGTAVDYAYYQFKQDQRICDTPYHVLNQRERETYSARRKLLDALSVLLRQAVISMEKQHLEEEQSQDIQIQSVSPSETFMCASAEATSPQTREQTHRKTAPQRKPLFKYCYQCGRSVWVVLTACSRCRKVFYCSKTCKMKAWNERHKEECILLAGTGSVGGRYFSGEPRCHLTSRSSKKGQERAKNGLEMCKNGQESYKKGLSSYKKTLEKSKKGLEGSKKGKNLHLSLEKPDLSHSSAHRHKHDPKENYSFI</sequence>
<dbReference type="PROSITE" id="PS01360">
    <property type="entry name" value="ZF_MYND_1"/>
    <property type="match status" value="1"/>
</dbReference>
<feature type="repeat" description="ANK" evidence="5">
    <location>
        <begin position="743"/>
        <end position="775"/>
    </location>
</feature>
<reference evidence="9" key="3">
    <citation type="submission" date="2025-08" db="UniProtKB">
        <authorList>
            <consortium name="Ensembl"/>
        </authorList>
    </citation>
    <scope>IDENTIFICATION</scope>
</reference>
<feature type="region of interest" description="Disordered" evidence="7">
    <location>
        <begin position="365"/>
        <end position="384"/>
    </location>
</feature>
<dbReference type="Bgee" id="ENSAMXG00000015434">
    <property type="expression patterns" value="Expressed in testis and 12 other cell types or tissues"/>
</dbReference>
<dbReference type="GO" id="GO:0008270">
    <property type="term" value="F:zinc ion binding"/>
    <property type="evidence" value="ECO:0007669"/>
    <property type="project" value="UniProtKB-KW"/>
</dbReference>
<dbReference type="Ensembl" id="ENSAMXT00000015895.2">
    <property type="protein sequence ID" value="ENSAMXP00000015895.2"/>
    <property type="gene ID" value="ENSAMXG00000015434.2"/>
</dbReference>
<dbReference type="PROSITE" id="PS50088">
    <property type="entry name" value="ANK_REPEAT"/>
    <property type="match status" value="2"/>
</dbReference>
<dbReference type="PROSITE" id="PS50865">
    <property type="entry name" value="ZF_MYND_2"/>
    <property type="match status" value="1"/>
</dbReference>
<dbReference type="Pfam" id="PF12796">
    <property type="entry name" value="Ank_2"/>
    <property type="match status" value="1"/>
</dbReference>
<dbReference type="InterPro" id="IPR002110">
    <property type="entry name" value="Ankyrin_rpt"/>
</dbReference>
<evidence type="ECO:0000256" key="6">
    <source>
        <dbReference type="PROSITE-ProRule" id="PRU00134"/>
    </source>
</evidence>
<keyword evidence="5" id="KW-0040">ANK repeat</keyword>
<dbReference type="PANTHER" id="PTHR15897:SF2">
    <property type="entry name" value="ANKYRIN REPEAT AND MYND DOMAIN-CONTAINING PROTEIN 1"/>
    <property type="match status" value="1"/>
</dbReference>
<dbReference type="InterPro" id="IPR002893">
    <property type="entry name" value="Znf_MYND"/>
</dbReference>
<evidence type="ECO:0000313" key="9">
    <source>
        <dbReference type="Ensembl" id="ENSAMXP00000015895.2"/>
    </source>
</evidence>
<reference evidence="10" key="2">
    <citation type="journal article" date="2014" name="Nat. Commun.">
        <title>The cavefish genome reveals candidate genes for eye loss.</title>
        <authorList>
            <person name="McGaugh S.E."/>
            <person name="Gross J.B."/>
            <person name="Aken B."/>
            <person name="Blin M."/>
            <person name="Borowsky R."/>
            <person name="Chalopin D."/>
            <person name="Hinaux H."/>
            <person name="Jeffery W.R."/>
            <person name="Keene A."/>
            <person name="Ma L."/>
            <person name="Minx P."/>
            <person name="Murphy D."/>
            <person name="O'Quin K.E."/>
            <person name="Retaux S."/>
            <person name="Rohner N."/>
            <person name="Searle S.M."/>
            <person name="Stahl B.A."/>
            <person name="Tabin C."/>
            <person name="Volff J.N."/>
            <person name="Yoshizawa M."/>
            <person name="Warren W.C."/>
        </authorList>
    </citation>
    <scope>NUCLEOTIDE SEQUENCE [LARGE SCALE GENOMIC DNA]</scope>
    <source>
        <strain evidence="10">female</strain>
    </source>
</reference>
<keyword evidence="2" id="KW-0677">Repeat</keyword>
<name>W5L7T3_ASTMX</name>
<feature type="repeat" description="ANK" evidence="5">
    <location>
        <begin position="309"/>
        <end position="341"/>
    </location>
</feature>
<keyword evidence="1" id="KW-0479">Metal-binding</keyword>
<dbReference type="SUPFAM" id="SSF144232">
    <property type="entry name" value="HIT/MYND zinc finger-like"/>
    <property type="match status" value="1"/>
</dbReference>
<dbReference type="Gene3D" id="1.25.40.20">
    <property type="entry name" value="Ankyrin repeat-containing domain"/>
    <property type="match status" value="3"/>
</dbReference>
<reference evidence="9" key="4">
    <citation type="submission" date="2025-09" db="UniProtKB">
        <authorList>
            <consortium name="Ensembl"/>
        </authorList>
    </citation>
    <scope>IDENTIFICATION</scope>
</reference>
<evidence type="ECO:0000259" key="8">
    <source>
        <dbReference type="PROSITE" id="PS50865"/>
    </source>
</evidence>
<organism evidence="9 10">
    <name type="scientific">Astyanax mexicanus</name>
    <name type="common">Blind cave fish</name>
    <name type="synonym">Astyanax fasciatus mexicanus</name>
    <dbReference type="NCBI Taxonomy" id="7994"/>
    <lineage>
        <taxon>Eukaryota</taxon>
        <taxon>Metazoa</taxon>
        <taxon>Chordata</taxon>
        <taxon>Craniata</taxon>
        <taxon>Vertebrata</taxon>
        <taxon>Euteleostomi</taxon>
        <taxon>Actinopterygii</taxon>
        <taxon>Neopterygii</taxon>
        <taxon>Teleostei</taxon>
        <taxon>Ostariophysi</taxon>
        <taxon>Characiformes</taxon>
        <taxon>Characoidei</taxon>
        <taxon>Acestrorhamphidae</taxon>
        <taxon>Acestrorhamphinae</taxon>
        <taxon>Astyanax</taxon>
    </lineage>
</organism>
<dbReference type="SMART" id="SM00698">
    <property type="entry name" value="MORN"/>
    <property type="match status" value="4"/>
</dbReference>
<dbReference type="SMART" id="SM00248">
    <property type="entry name" value="ANK"/>
    <property type="match status" value="6"/>
</dbReference>
<dbReference type="InParanoid" id="W5L7T3"/>
<dbReference type="Pfam" id="PF01753">
    <property type="entry name" value="zf-MYND"/>
    <property type="match status" value="1"/>
</dbReference>
<evidence type="ECO:0000256" key="7">
    <source>
        <dbReference type="SAM" id="MobiDB-lite"/>
    </source>
</evidence>
<feature type="region of interest" description="Disordered" evidence="7">
    <location>
        <begin position="1038"/>
        <end position="1079"/>
    </location>
</feature>
<dbReference type="HOGENOM" id="CLU_009689_0_0_1"/>
<keyword evidence="10" id="KW-1185">Reference proteome</keyword>
<reference evidence="10" key="1">
    <citation type="submission" date="2013-03" db="EMBL/GenBank/DDBJ databases">
        <authorList>
            <person name="Jeffery W."/>
            <person name="Warren W."/>
            <person name="Wilson R.K."/>
        </authorList>
    </citation>
    <scope>NUCLEOTIDE SEQUENCE</scope>
    <source>
        <strain evidence="10">female</strain>
    </source>
</reference>
<accession>W5L7T3</accession>
<dbReference type="AlphaFoldDB" id="W5L7T3"/>
<keyword evidence="3 6" id="KW-0863">Zinc-finger</keyword>
<dbReference type="STRING" id="7994.ENSAMXP00000015895"/>
<feature type="domain" description="MYND-type" evidence="8">
    <location>
        <begin position="936"/>
        <end position="976"/>
    </location>
</feature>
<dbReference type="Gene3D" id="2.20.110.10">
    <property type="entry name" value="Histone H3 K4-specific methyltransferase SET7/9 N-terminal domain"/>
    <property type="match status" value="2"/>
</dbReference>
<evidence type="ECO:0000256" key="3">
    <source>
        <dbReference type="ARBA" id="ARBA00022771"/>
    </source>
</evidence>
<evidence type="ECO:0000256" key="1">
    <source>
        <dbReference type="ARBA" id="ARBA00022723"/>
    </source>
</evidence>
<proteinExistence type="predicted"/>
<dbReference type="Pfam" id="PF00023">
    <property type="entry name" value="Ank"/>
    <property type="match status" value="2"/>
</dbReference>
<dbReference type="InterPro" id="IPR036770">
    <property type="entry name" value="Ankyrin_rpt-contain_sf"/>
</dbReference>
<dbReference type="SUPFAM" id="SSF82185">
    <property type="entry name" value="Histone H3 K4-specific methyltransferase SET7/9 N-terminal domain"/>
    <property type="match status" value="1"/>
</dbReference>
<evidence type="ECO:0000313" key="10">
    <source>
        <dbReference type="Proteomes" id="UP000018467"/>
    </source>
</evidence>